<protein>
    <submittedName>
        <fullName evidence="2">Uncharacterized protein</fullName>
    </submittedName>
</protein>
<evidence type="ECO:0000313" key="2">
    <source>
        <dbReference type="EMBL" id="MFC4544147.1"/>
    </source>
</evidence>
<feature type="transmembrane region" description="Helical" evidence="1">
    <location>
        <begin position="31"/>
        <end position="52"/>
    </location>
</feature>
<accession>A0ABD5PUL9</accession>
<dbReference type="AlphaFoldDB" id="A0ABD5PUL9"/>
<reference evidence="2 3" key="1">
    <citation type="journal article" date="2019" name="Int. J. Syst. Evol. Microbiol.">
        <title>The Global Catalogue of Microorganisms (GCM) 10K type strain sequencing project: providing services to taxonomists for standard genome sequencing and annotation.</title>
        <authorList>
            <consortium name="The Broad Institute Genomics Platform"/>
            <consortium name="The Broad Institute Genome Sequencing Center for Infectious Disease"/>
            <person name="Wu L."/>
            <person name="Ma J."/>
        </authorList>
    </citation>
    <scope>NUCLEOTIDE SEQUENCE [LARGE SCALE GENOMIC DNA]</scope>
    <source>
        <strain evidence="2 3">WLHS5</strain>
    </source>
</reference>
<dbReference type="EMBL" id="JBHSFA010000011">
    <property type="protein sequence ID" value="MFC4544147.1"/>
    <property type="molecule type" value="Genomic_DNA"/>
</dbReference>
<evidence type="ECO:0000256" key="1">
    <source>
        <dbReference type="SAM" id="Phobius"/>
    </source>
</evidence>
<comment type="caution">
    <text evidence="2">The sequence shown here is derived from an EMBL/GenBank/DDBJ whole genome shotgun (WGS) entry which is preliminary data.</text>
</comment>
<keyword evidence="1" id="KW-0812">Transmembrane</keyword>
<dbReference type="RefSeq" id="WP_250140889.1">
    <property type="nucleotide sequence ID" value="NZ_JALIQP010000003.1"/>
</dbReference>
<sequence length="60" mass="5936">MDLTQISLGVALLVVSSLTFVGPAVVESPVLVYALTGATLVVSAGALLVGVANGDRPANK</sequence>
<dbReference type="Proteomes" id="UP001595898">
    <property type="component" value="Unassembled WGS sequence"/>
</dbReference>
<organism evidence="2 3">
    <name type="scientific">Halosolutus amylolyticus</name>
    <dbReference type="NCBI Taxonomy" id="2932267"/>
    <lineage>
        <taxon>Archaea</taxon>
        <taxon>Methanobacteriati</taxon>
        <taxon>Methanobacteriota</taxon>
        <taxon>Stenosarchaea group</taxon>
        <taxon>Halobacteria</taxon>
        <taxon>Halobacteriales</taxon>
        <taxon>Natrialbaceae</taxon>
        <taxon>Halosolutus</taxon>
    </lineage>
</organism>
<proteinExistence type="predicted"/>
<keyword evidence="1" id="KW-0472">Membrane</keyword>
<keyword evidence="3" id="KW-1185">Reference proteome</keyword>
<gene>
    <name evidence="2" type="ORF">ACFO5R_19660</name>
</gene>
<evidence type="ECO:0000313" key="3">
    <source>
        <dbReference type="Proteomes" id="UP001595898"/>
    </source>
</evidence>
<keyword evidence="1" id="KW-1133">Transmembrane helix</keyword>
<name>A0ABD5PUL9_9EURY</name>